<dbReference type="GO" id="GO:0004419">
    <property type="term" value="F:hydroxymethylglutaryl-CoA lyase activity"/>
    <property type="evidence" value="ECO:0007669"/>
    <property type="project" value="UniProtKB-EC"/>
</dbReference>
<dbReference type="Gene3D" id="3.20.20.70">
    <property type="entry name" value="Aldolase class I"/>
    <property type="match status" value="1"/>
</dbReference>
<dbReference type="SUPFAM" id="SSF51569">
    <property type="entry name" value="Aldolase"/>
    <property type="match status" value="1"/>
</dbReference>
<dbReference type="EC" id="4.1.3.4" evidence="3"/>
<gene>
    <name evidence="7" type="ORF">PACLA_8A004591</name>
</gene>
<protein>
    <recommendedName>
        <fullName evidence="3">hydroxymethylglutaryl-CoA lyase</fullName>
        <ecNumber evidence="3">4.1.3.4</ecNumber>
    </recommendedName>
</protein>
<evidence type="ECO:0000256" key="4">
    <source>
        <dbReference type="ARBA" id="ARBA00022723"/>
    </source>
</evidence>
<keyword evidence="8" id="KW-1185">Reference proteome</keyword>
<accession>A0A6S7HHH1</accession>
<keyword evidence="5 7" id="KW-0456">Lyase</keyword>
<evidence type="ECO:0000256" key="1">
    <source>
        <dbReference type="ARBA" id="ARBA00005143"/>
    </source>
</evidence>
<dbReference type="PANTHER" id="PTHR42738">
    <property type="entry name" value="HYDROXYMETHYLGLUTARYL-COA LYASE"/>
    <property type="match status" value="1"/>
</dbReference>
<dbReference type="InterPro" id="IPR013785">
    <property type="entry name" value="Aldolase_TIM"/>
</dbReference>
<dbReference type="GO" id="GO:0006552">
    <property type="term" value="P:L-leucine catabolic process"/>
    <property type="evidence" value="ECO:0007669"/>
    <property type="project" value="TreeGrafter"/>
</dbReference>
<evidence type="ECO:0000313" key="8">
    <source>
        <dbReference type="Proteomes" id="UP001152795"/>
    </source>
</evidence>
<dbReference type="GO" id="GO:0046951">
    <property type="term" value="P:ketone body biosynthetic process"/>
    <property type="evidence" value="ECO:0007669"/>
    <property type="project" value="TreeGrafter"/>
</dbReference>
<evidence type="ECO:0000256" key="5">
    <source>
        <dbReference type="ARBA" id="ARBA00023239"/>
    </source>
</evidence>
<dbReference type="EMBL" id="CACRXK020004788">
    <property type="protein sequence ID" value="CAB4004026.1"/>
    <property type="molecule type" value="Genomic_DNA"/>
</dbReference>
<dbReference type="Proteomes" id="UP001152795">
    <property type="component" value="Unassembled WGS sequence"/>
</dbReference>
<dbReference type="InterPro" id="IPR000891">
    <property type="entry name" value="PYR_CT"/>
</dbReference>
<dbReference type="InterPro" id="IPR043594">
    <property type="entry name" value="HMGL"/>
</dbReference>
<sequence>MITGRILQKFFLRCERFSNFKMICTQQKLRNFTTALSNCSSYPSYVKVVEVGPRDGLQNEKAFIPTESKIRFIDMLSQSGLPVVEVTSFVSPKWVPQMMDHREVMQGIHKNPLVSYPVLTPNIQGFDAAVESGAEVVAIFGAASETFSRTNLNCSIEESLKRFEKVCEAALKKMVRVRGYVSCVVGCPYEGEIKPEAVTRLTKSLVDMGCYEVSLGDTIGVGTPGSMEKMLEDVTKVVPASRLALHCHDTYGQALSNILTGLKFGIATVDSSTSGLGGCPYAKGASGNVATEDVIYMLHGMGIETDVNLEQVIEASNYISTFLKRPPASKVTVAYNSKL</sequence>
<organism evidence="7 8">
    <name type="scientific">Paramuricea clavata</name>
    <name type="common">Red gorgonian</name>
    <name type="synonym">Violescent sea-whip</name>
    <dbReference type="NCBI Taxonomy" id="317549"/>
    <lineage>
        <taxon>Eukaryota</taxon>
        <taxon>Metazoa</taxon>
        <taxon>Cnidaria</taxon>
        <taxon>Anthozoa</taxon>
        <taxon>Octocorallia</taxon>
        <taxon>Malacalcyonacea</taxon>
        <taxon>Plexauridae</taxon>
        <taxon>Paramuricea</taxon>
    </lineage>
</organism>
<evidence type="ECO:0000313" key="7">
    <source>
        <dbReference type="EMBL" id="CAB4004026.1"/>
    </source>
</evidence>
<dbReference type="PROSITE" id="PS50991">
    <property type="entry name" value="PYR_CT"/>
    <property type="match status" value="1"/>
</dbReference>
<evidence type="ECO:0000256" key="2">
    <source>
        <dbReference type="ARBA" id="ARBA00009405"/>
    </source>
</evidence>
<dbReference type="FunFam" id="3.20.20.70:FF:000038">
    <property type="entry name" value="Hydroxymethylglutaryl-CoA lyase, mitochondrial"/>
    <property type="match status" value="1"/>
</dbReference>
<keyword evidence="4" id="KW-0479">Metal-binding</keyword>
<comment type="pathway">
    <text evidence="1">Metabolic intermediate metabolism; (S)-3-hydroxy-3-methylglutaryl-CoA degradation; acetoacetate from (S)-3-hydroxy-3-methylglutaryl-CoA: step 1/1.</text>
</comment>
<dbReference type="CDD" id="cd07938">
    <property type="entry name" value="DRE_TIM_HMGL"/>
    <property type="match status" value="1"/>
</dbReference>
<comment type="caution">
    <text evidence="7">The sequence shown here is derived from an EMBL/GenBank/DDBJ whole genome shotgun (WGS) entry which is preliminary data.</text>
</comment>
<dbReference type="GO" id="GO:0046872">
    <property type="term" value="F:metal ion binding"/>
    <property type="evidence" value="ECO:0007669"/>
    <property type="project" value="UniProtKB-KW"/>
</dbReference>
<dbReference type="OrthoDB" id="1905920at2759"/>
<dbReference type="Pfam" id="PF00682">
    <property type="entry name" value="HMGL-like"/>
    <property type="match status" value="1"/>
</dbReference>
<comment type="similarity">
    <text evidence="2">Belongs to the HMG-CoA lyase family.</text>
</comment>
<dbReference type="NCBIfam" id="NF004283">
    <property type="entry name" value="PRK05692.1"/>
    <property type="match status" value="1"/>
</dbReference>
<dbReference type="PANTHER" id="PTHR42738:SF7">
    <property type="entry name" value="HYDROXYMETHYLGLUTARYL-COA LYASE"/>
    <property type="match status" value="1"/>
</dbReference>
<name>A0A6S7HHH1_PARCT</name>
<evidence type="ECO:0000256" key="6">
    <source>
        <dbReference type="ARBA" id="ARBA00049877"/>
    </source>
</evidence>
<proteinExistence type="inferred from homology"/>
<evidence type="ECO:0000256" key="3">
    <source>
        <dbReference type="ARBA" id="ARBA00012910"/>
    </source>
</evidence>
<reference evidence="7" key="1">
    <citation type="submission" date="2020-04" db="EMBL/GenBank/DDBJ databases">
        <authorList>
            <person name="Alioto T."/>
            <person name="Alioto T."/>
            <person name="Gomez Garrido J."/>
        </authorList>
    </citation>
    <scope>NUCLEOTIDE SEQUENCE</scope>
    <source>
        <strain evidence="7">A484AB</strain>
    </source>
</reference>
<dbReference type="UniPathway" id="UPA00896">
    <property type="reaction ID" value="UER00863"/>
</dbReference>
<comment type="catalytic activity">
    <reaction evidence="6">
        <text>(3S)-3-hydroxy-3-methylglutaryl-CoA = acetoacetate + acetyl-CoA</text>
        <dbReference type="Rhea" id="RHEA:24404"/>
        <dbReference type="ChEBI" id="CHEBI:13705"/>
        <dbReference type="ChEBI" id="CHEBI:43074"/>
        <dbReference type="ChEBI" id="CHEBI:57288"/>
        <dbReference type="EC" id="4.1.3.4"/>
    </reaction>
</comment>
<dbReference type="AlphaFoldDB" id="A0A6S7HHH1"/>